<feature type="compositionally biased region" description="Low complexity" evidence="6">
    <location>
        <begin position="1535"/>
        <end position="1548"/>
    </location>
</feature>
<protein>
    <recommendedName>
        <fullName evidence="7">AP2/ERF domain-containing protein</fullName>
    </recommendedName>
</protein>
<feature type="compositionally biased region" description="Low complexity" evidence="6">
    <location>
        <begin position="1571"/>
        <end position="1592"/>
    </location>
</feature>
<dbReference type="Gene3D" id="1.20.5.2050">
    <property type="match status" value="1"/>
</dbReference>
<dbReference type="KEGG" id="prel:PRELSG_1206700"/>
<keyword evidence="4" id="KW-0804">Transcription</keyword>
<sequence length="2127" mass="248966">MNIEERKIKFLYFLKYIYEYKKDINRNFNISSIDFHCAQILNFESDDDFYFYNLIFSQFSSLERLENLSYGEIKNVIEYLNNLQISYIKSQVIFNLCISEYLISFYIKEDTYNNINGCTGINELIILKKYLKHILKIFGFNNVFDDFEIQNNNIRNQKLENKGKPNDKFDREPFTDVLNKLKLLINLTDKENISKNYTILRTNNTLKGIDIQNNLDNHRFSSGSNYSSETYTNNGLKDSKNDLKVEKLPVINIGEDRGGMNKLHSITNDIKNENLVDLNSSRNQRENFTTNNIYKINKDDFHAYAFNRNCSKCKKYFNNTKNIDCENPNYLNNKLKKFIKYNNNNDNNINVKLNEKIEKHDLRNQENSEVNYNFDKHVEKNKTKTIEINSKNLKDIKEIINKRYFRDKENKEYSFNENDNANSSLFQNKCIENNTNINYENISSNLPYINYINSNTSLKDMLSNKICYLVNSIGNNSNNNYNNIEKNCSKTSDIKSSQTIYKNLQNHYNISNINIDYLKEICTQGCISIHNERNKNNIFQNFNIILNNIFQSFFYKYILYEQGCTKSLPTNIQTIYFIFLNQIRNNNNNILSSLSKICNMCFPFKSNFILLLNEYIKNNIEKYKISLYKFLLKNELKASTNNTENENVLNKEKLDQKEVNERDEYKDEEGEKKEKKKKKTLLYANDCLSKKTNFKNNLNNQEAILKDNKTDEMDCVNKNNNDKIKIICLNYFDNNKLLENSSTLNSNKIKNSSICDITPCPYSFLNSHNENKSCDNELKTGINNSHNCVNNNSIHIEKNIEKTSNINDMKIDDVLKDDNDILFNYIKNNSISNSNGEFIIKNILNYLYGNSNNNFNNNYFNVCDNYLNKYKNSSSSNNYADNKCSFNNFNHGAFILAKIIKQYLTDIEDPLNNYEDKVIDYLGNNLNFQILKDKINNFNCCTNNQHLNKKNHSKLDKNASVNIENPLLHNASFLNCNNNILIDKNKNEKCFCKCKCKFKNNNITQLKEKSEVNHCLFKNSNIPYFGRFDDTNLKGIDKNNYNCNEKASIGNFSRENPENKINNKICIKNKIHSYLNYNYLCNLEKKKKNSEINFDNFQLIETNMNNENAVNNLNAFENDKNNFDSFTNTCNIKKCYQHGEYVALNDHIKIKFDTCNKINCSHTNFMNPMKAYECIKMKNTNKEHVKSNYIIDLNDYKGSIICVKNVTSIHINKSSILLFGSNTVNCEDDLDKNNRFIIDKEINYCYNDEESKIFNKSNICYSRKSLPTTNRDLKKTQVENILLHNINEDSAKKLNTLNNIHDNSKIASTLNAFDNNNFKISNKLNNVSIDKQGAIKLNNENCSKSNNSNLNISSNYLKKTISLNNNSHNIEQETLKNIISTIKIKKEKDDDTSTVSKNLNNSSNSFEQKEDKLNKLNKYSKKRMRDHEEHTNNENEKKNKRLCKHFSLEAKKNNYNSICNEDIKNNLIEEIIKKIIVCYLKNNINYLNNINKINNFNDKNKINDIYTVYGKNNETNDNHMNNHNSKNETDNSFINKNEMNSNINNNELNNDELNNDELNNDELNNDELNNEDTNNIKNNNNNNNDETNDNYEINNNKNINEVCISYINNICKNNNDTINSNVVNNIETNYNCVSNNTSKINEENFNFTNNNSINYNKARDNYKCINLTDGDNTKQLVEKVKNEKIKCINNTLSNYMKKITSNHIGLENSINDNVVTNPCSNDKKQSKSCGKMIDINYDKNKRKCNKQKCNLNYNTLLTQFDFLEYSNNEKSFFLNNNFEENMKNQNISVKMKNTKNISNNELRECLHSLNNKMKECLQEKYIKNKVKSEEYMTRKENNSEQCDGFIEYDNNINNSNITKGSNDTKINEELENEKNYYFSEKGITGSSNNNIKPNSNNNNINIKKESNIDSKCTLKVKEQVTNKNKLFDFSKNINELDKNKEPNINKNCDLSNKNLENNNTTNSDVENHSFINSRTSKSFYSIEDYINDSDNSKKKKVDKNKLENYKTKNNDEKKKRKNKKDYSNSLLMKHDPPIPGVSFDRIKNRWVAGLRTENGRYIRKYFSVLRFGMEEAKYKAIECRINYGSSKCKRKGKMNADIKNALIYCQNIDRNRLINILDEECGKSLFI</sequence>
<dbReference type="GO" id="GO:0003700">
    <property type="term" value="F:DNA-binding transcription factor activity"/>
    <property type="evidence" value="ECO:0007669"/>
    <property type="project" value="InterPro"/>
</dbReference>
<dbReference type="RefSeq" id="XP_028534185.1">
    <property type="nucleotide sequence ID" value="XM_028677836.1"/>
</dbReference>
<feature type="region of interest" description="Disordered" evidence="6">
    <location>
        <begin position="1938"/>
        <end position="1969"/>
    </location>
</feature>
<feature type="region of interest" description="Disordered" evidence="6">
    <location>
        <begin position="1513"/>
        <end position="1592"/>
    </location>
</feature>
<feature type="domain" description="AP2/ERF" evidence="7">
    <location>
        <begin position="2034"/>
        <end position="2084"/>
    </location>
</feature>
<dbReference type="GO" id="GO:0005634">
    <property type="term" value="C:nucleus"/>
    <property type="evidence" value="ECO:0007669"/>
    <property type="project" value="UniProtKB-SubCell"/>
</dbReference>
<feature type="region of interest" description="Disordered" evidence="6">
    <location>
        <begin position="643"/>
        <end position="674"/>
    </location>
</feature>
<evidence type="ECO:0000256" key="3">
    <source>
        <dbReference type="ARBA" id="ARBA00023125"/>
    </source>
</evidence>
<dbReference type="GeneID" id="39737311"/>
<dbReference type="EMBL" id="LN835307">
    <property type="protein sequence ID" value="CRH01184.1"/>
    <property type="molecule type" value="Genomic_DNA"/>
</dbReference>
<feature type="compositionally biased region" description="Acidic residues" evidence="6">
    <location>
        <begin position="1549"/>
        <end position="1570"/>
    </location>
</feature>
<feature type="compositionally biased region" description="Low complexity" evidence="6">
    <location>
        <begin position="1947"/>
        <end position="1964"/>
    </location>
</feature>
<feature type="compositionally biased region" description="Basic and acidic residues" evidence="6">
    <location>
        <begin position="1999"/>
        <end position="2013"/>
    </location>
</feature>
<dbReference type="InterPro" id="IPR001471">
    <property type="entry name" value="AP2/ERF_dom"/>
</dbReference>
<evidence type="ECO:0000313" key="9">
    <source>
        <dbReference type="Proteomes" id="UP000220158"/>
    </source>
</evidence>
<dbReference type="Pfam" id="PF00847">
    <property type="entry name" value="AP2"/>
    <property type="match status" value="1"/>
</dbReference>
<accession>A0A1J1H887</accession>
<evidence type="ECO:0000256" key="4">
    <source>
        <dbReference type="ARBA" id="ARBA00023163"/>
    </source>
</evidence>
<keyword evidence="9" id="KW-1185">Reference proteome</keyword>
<feature type="compositionally biased region" description="Low complexity" evidence="6">
    <location>
        <begin position="1513"/>
        <end position="1524"/>
    </location>
</feature>
<organism evidence="8 9">
    <name type="scientific">Plasmodium relictum</name>
    <dbReference type="NCBI Taxonomy" id="85471"/>
    <lineage>
        <taxon>Eukaryota</taxon>
        <taxon>Sar</taxon>
        <taxon>Alveolata</taxon>
        <taxon>Apicomplexa</taxon>
        <taxon>Aconoidasida</taxon>
        <taxon>Haemosporida</taxon>
        <taxon>Plasmodiidae</taxon>
        <taxon>Plasmodium</taxon>
        <taxon>Plasmodium (Haemamoeba)</taxon>
    </lineage>
</organism>
<evidence type="ECO:0000259" key="7">
    <source>
        <dbReference type="Pfam" id="PF00847"/>
    </source>
</evidence>
<name>A0A1J1H887_PLARL</name>
<dbReference type="Proteomes" id="UP000220158">
    <property type="component" value="Chromosome 12"/>
</dbReference>
<proteinExistence type="predicted"/>
<comment type="subcellular location">
    <subcellularLocation>
        <location evidence="1">Nucleus</location>
    </subcellularLocation>
</comment>
<feature type="region of interest" description="Disordered" evidence="6">
    <location>
        <begin position="1990"/>
        <end position="2027"/>
    </location>
</feature>
<dbReference type="VEuPathDB" id="PlasmoDB:PRELSG_1206700"/>
<evidence type="ECO:0000256" key="2">
    <source>
        <dbReference type="ARBA" id="ARBA00023015"/>
    </source>
</evidence>
<keyword evidence="5" id="KW-0539">Nucleus</keyword>
<dbReference type="OrthoDB" id="10538069at2759"/>
<feature type="compositionally biased region" description="Polar residues" evidence="6">
    <location>
        <begin position="1395"/>
        <end position="1406"/>
    </location>
</feature>
<evidence type="ECO:0000256" key="5">
    <source>
        <dbReference type="ARBA" id="ARBA00023242"/>
    </source>
</evidence>
<dbReference type="GO" id="GO:0003677">
    <property type="term" value="F:DNA binding"/>
    <property type="evidence" value="ECO:0007669"/>
    <property type="project" value="UniProtKB-KW"/>
</dbReference>
<feature type="region of interest" description="Disordered" evidence="6">
    <location>
        <begin position="1390"/>
        <end position="1414"/>
    </location>
</feature>
<reference evidence="8 9" key="1">
    <citation type="submission" date="2015-04" db="EMBL/GenBank/DDBJ databases">
        <authorList>
            <consortium name="Pathogen Informatics"/>
        </authorList>
    </citation>
    <scope>NUCLEOTIDE SEQUENCE [LARGE SCALE GENOMIC DNA]</scope>
    <source>
        <strain evidence="8 9">SGS1</strain>
    </source>
</reference>
<feature type="compositionally biased region" description="Basic and acidic residues" evidence="6">
    <location>
        <begin position="649"/>
        <end position="673"/>
    </location>
</feature>
<keyword evidence="3" id="KW-0238">DNA-binding</keyword>
<evidence type="ECO:0000256" key="6">
    <source>
        <dbReference type="SAM" id="MobiDB-lite"/>
    </source>
</evidence>
<keyword evidence="2" id="KW-0805">Transcription regulation</keyword>
<gene>
    <name evidence="8" type="ORF">PRELSG_1206700</name>
</gene>
<evidence type="ECO:0000256" key="1">
    <source>
        <dbReference type="ARBA" id="ARBA00004123"/>
    </source>
</evidence>
<evidence type="ECO:0000313" key="8">
    <source>
        <dbReference type="EMBL" id="CRH01184.1"/>
    </source>
</evidence>